<dbReference type="InterPro" id="IPR036388">
    <property type="entry name" value="WH-like_DNA-bd_sf"/>
</dbReference>
<dbReference type="RefSeq" id="WP_271434933.1">
    <property type="nucleotide sequence ID" value="NZ_CP073355.1"/>
</dbReference>
<gene>
    <name evidence="2" type="ORF">KDW03_09975</name>
</gene>
<reference evidence="2" key="2">
    <citation type="submission" date="2022-06" db="EMBL/GenBank/DDBJ databases">
        <title>Thermospira aquatica gen. nov., sp. nov.</title>
        <authorList>
            <person name="Ben Ali Gam Z."/>
            <person name="Labat M."/>
        </authorList>
    </citation>
    <scope>NUCLEOTIDE SEQUENCE</scope>
    <source>
        <strain evidence="2">F1F22</strain>
    </source>
</reference>
<sequence>MAIEQEELLIKHFERLGLSSNEAKVYLALLETHPITGYQLSKNSGILRPVVYEMLNRLVDKGGARIIKSNPDTYVPVEIEEFLRNLESDFIDSKKLIHTQLRNFMSVNETDFFWNIISQKNIENSILTLIQKATEEIFISVQDGQWLSPFFSLLNQRLRDGIKISIFSYYVFESQGLPLYTHYLDPSFRTPLIDRSMFLMAIDHSDALVAFFSDLKTAKATQSQNPVLIYTVRQKILSDIYLLRLKNMMGIEKFKLVLNDEDKRLFEVIEGASKR</sequence>
<evidence type="ECO:0000313" key="2">
    <source>
        <dbReference type="EMBL" id="URA09799.1"/>
    </source>
</evidence>
<dbReference type="Pfam" id="PF01978">
    <property type="entry name" value="TrmB"/>
    <property type="match status" value="1"/>
</dbReference>
<dbReference type="Gene3D" id="1.10.10.10">
    <property type="entry name" value="Winged helix-like DNA-binding domain superfamily/Winged helix DNA-binding domain"/>
    <property type="match status" value="1"/>
</dbReference>
<dbReference type="AlphaFoldDB" id="A0AAX3BC87"/>
<dbReference type="EMBL" id="CP073355">
    <property type="protein sequence ID" value="URA09799.1"/>
    <property type="molecule type" value="Genomic_DNA"/>
</dbReference>
<dbReference type="SUPFAM" id="SSF46785">
    <property type="entry name" value="Winged helix' DNA-binding domain"/>
    <property type="match status" value="1"/>
</dbReference>
<dbReference type="KEGG" id="taqu:KDW03_09975"/>
<accession>A0AAX3BC87</accession>
<proteinExistence type="predicted"/>
<dbReference type="InterPro" id="IPR051797">
    <property type="entry name" value="TrmB-like"/>
</dbReference>
<name>A0AAX3BC87_9SPIR</name>
<dbReference type="PANTHER" id="PTHR34293">
    <property type="entry name" value="HTH-TYPE TRANSCRIPTIONAL REGULATOR TRMBL2"/>
    <property type="match status" value="1"/>
</dbReference>
<evidence type="ECO:0000313" key="3">
    <source>
        <dbReference type="Proteomes" id="UP001056539"/>
    </source>
</evidence>
<reference evidence="2" key="1">
    <citation type="submission" date="2021-04" db="EMBL/GenBank/DDBJ databases">
        <authorList>
            <person name="Postec A."/>
        </authorList>
    </citation>
    <scope>NUCLEOTIDE SEQUENCE</scope>
    <source>
        <strain evidence="2">F1F22</strain>
    </source>
</reference>
<keyword evidence="3" id="KW-1185">Reference proteome</keyword>
<feature type="domain" description="Transcription regulator TrmB N-terminal" evidence="1">
    <location>
        <begin position="15"/>
        <end position="80"/>
    </location>
</feature>
<dbReference type="InterPro" id="IPR036390">
    <property type="entry name" value="WH_DNA-bd_sf"/>
</dbReference>
<dbReference type="InterPro" id="IPR002831">
    <property type="entry name" value="Tscrpt_reg_TrmB_N"/>
</dbReference>
<dbReference type="PANTHER" id="PTHR34293:SF1">
    <property type="entry name" value="HTH-TYPE TRANSCRIPTIONAL REGULATOR TRMBL2"/>
    <property type="match status" value="1"/>
</dbReference>
<evidence type="ECO:0000259" key="1">
    <source>
        <dbReference type="Pfam" id="PF01978"/>
    </source>
</evidence>
<protein>
    <recommendedName>
        <fullName evidence="1">Transcription regulator TrmB N-terminal domain-containing protein</fullName>
    </recommendedName>
</protein>
<dbReference type="Proteomes" id="UP001056539">
    <property type="component" value="Chromosome"/>
</dbReference>
<organism evidence="2 3">
    <name type="scientific">Thermospira aquatica</name>
    <dbReference type="NCBI Taxonomy" id="2828656"/>
    <lineage>
        <taxon>Bacteria</taxon>
        <taxon>Pseudomonadati</taxon>
        <taxon>Spirochaetota</taxon>
        <taxon>Spirochaetia</taxon>
        <taxon>Brevinematales</taxon>
        <taxon>Thermospiraceae</taxon>
        <taxon>Thermospira</taxon>
    </lineage>
</organism>